<gene>
    <name evidence="3" type="ORF">ACFSE6_16785</name>
</gene>
<sequence length="314" mass="32347">MTQRPNDDSRDQPPREPDGPPPEGGAEPPRYGPSASYGQSGYGAPGYGQGPTGTGDDRGEFGDPDGYAGASRPGRDAPGWGDTRPSGTPSVSIGDAYRFAWDGFKANPAIWIVGIVVIAVVGWIGDEIVASVRGPAESSVTDTLIPGWAGPTAWAVGVVFDIINWVLGAALVCAALRTTDGYHVRFGDLPRIPNLLHAILAAVIMSVLTSIGLILLIIPGLVVAVLGMFYLHVAIDERANAIDAIVGSFRIVVRGPGASLLLLLTAIGMAIVGALALLVGLLVTLPLVILASAYVYRGLTSGVINQPGSAGVLP</sequence>
<dbReference type="RefSeq" id="WP_388009930.1">
    <property type="nucleotide sequence ID" value="NZ_JBHUEE010000010.1"/>
</dbReference>
<feature type="transmembrane region" description="Helical" evidence="2">
    <location>
        <begin position="153"/>
        <end position="176"/>
    </location>
</feature>
<name>A0ABW4L9J9_9MICO</name>
<feature type="compositionally biased region" description="Gly residues" evidence="1">
    <location>
        <begin position="40"/>
        <end position="53"/>
    </location>
</feature>
<organism evidence="3 4">
    <name type="scientific">Georgenia deserti</name>
    <dbReference type="NCBI Taxonomy" id="2093781"/>
    <lineage>
        <taxon>Bacteria</taxon>
        <taxon>Bacillati</taxon>
        <taxon>Actinomycetota</taxon>
        <taxon>Actinomycetes</taxon>
        <taxon>Micrococcales</taxon>
        <taxon>Bogoriellaceae</taxon>
        <taxon>Georgenia</taxon>
    </lineage>
</organism>
<keyword evidence="4" id="KW-1185">Reference proteome</keyword>
<feature type="compositionally biased region" description="Low complexity" evidence="1">
    <location>
        <begin position="24"/>
        <end position="33"/>
    </location>
</feature>
<keyword evidence="2" id="KW-1133">Transmembrane helix</keyword>
<protein>
    <recommendedName>
        <fullName evidence="5">DUF4013 domain-containing protein</fullName>
    </recommendedName>
</protein>
<evidence type="ECO:0000313" key="3">
    <source>
        <dbReference type="EMBL" id="MFD1719503.1"/>
    </source>
</evidence>
<feature type="compositionally biased region" description="Basic and acidic residues" evidence="1">
    <location>
        <begin position="1"/>
        <end position="18"/>
    </location>
</feature>
<dbReference type="Proteomes" id="UP001597277">
    <property type="component" value="Unassembled WGS sequence"/>
</dbReference>
<keyword evidence="2" id="KW-0472">Membrane</keyword>
<reference evidence="4" key="1">
    <citation type="journal article" date="2019" name="Int. J. Syst. Evol. Microbiol.">
        <title>The Global Catalogue of Microorganisms (GCM) 10K type strain sequencing project: providing services to taxonomists for standard genome sequencing and annotation.</title>
        <authorList>
            <consortium name="The Broad Institute Genomics Platform"/>
            <consortium name="The Broad Institute Genome Sequencing Center for Infectious Disease"/>
            <person name="Wu L."/>
            <person name="Ma J."/>
        </authorList>
    </citation>
    <scope>NUCLEOTIDE SEQUENCE [LARGE SCALE GENOMIC DNA]</scope>
    <source>
        <strain evidence="4">JCM 17130</strain>
    </source>
</reference>
<proteinExistence type="predicted"/>
<evidence type="ECO:0000256" key="2">
    <source>
        <dbReference type="SAM" id="Phobius"/>
    </source>
</evidence>
<feature type="transmembrane region" description="Helical" evidence="2">
    <location>
        <begin position="108"/>
        <end position="125"/>
    </location>
</feature>
<evidence type="ECO:0008006" key="5">
    <source>
        <dbReference type="Google" id="ProtNLM"/>
    </source>
</evidence>
<comment type="caution">
    <text evidence="3">The sequence shown here is derived from an EMBL/GenBank/DDBJ whole genome shotgun (WGS) entry which is preliminary data.</text>
</comment>
<dbReference type="InterPro" id="IPR010380">
    <property type="entry name" value="DUF975"/>
</dbReference>
<evidence type="ECO:0000313" key="4">
    <source>
        <dbReference type="Proteomes" id="UP001597277"/>
    </source>
</evidence>
<feature type="region of interest" description="Disordered" evidence="1">
    <location>
        <begin position="1"/>
        <end position="88"/>
    </location>
</feature>
<feature type="transmembrane region" description="Helical" evidence="2">
    <location>
        <begin position="197"/>
        <end position="230"/>
    </location>
</feature>
<accession>A0ABW4L9J9</accession>
<dbReference type="PANTHER" id="PTHR40076">
    <property type="entry name" value="MEMBRANE PROTEIN-RELATED"/>
    <property type="match status" value="1"/>
</dbReference>
<dbReference type="PANTHER" id="PTHR40076:SF1">
    <property type="entry name" value="MEMBRANE PROTEIN"/>
    <property type="match status" value="1"/>
</dbReference>
<dbReference type="EMBL" id="JBHUEE010000010">
    <property type="protein sequence ID" value="MFD1719503.1"/>
    <property type="molecule type" value="Genomic_DNA"/>
</dbReference>
<evidence type="ECO:0000256" key="1">
    <source>
        <dbReference type="SAM" id="MobiDB-lite"/>
    </source>
</evidence>
<feature type="transmembrane region" description="Helical" evidence="2">
    <location>
        <begin position="258"/>
        <end position="291"/>
    </location>
</feature>
<keyword evidence="2" id="KW-0812">Transmembrane</keyword>